<evidence type="ECO:0000313" key="2">
    <source>
        <dbReference type="Proteomes" id="UP000245771"/>
    </source>
</evidence>
<dbReference type="EMBL" id="KZ819607">
    <property type="protein sequence ID" value="PWN31617.1"/>
    <property type="molecule type" value="Genomic_DNA"/>
</dbReference>
<name>A0A316V236_9BASI</name>
<evidence type="ECO:0000313" key="1">
    <source>
        <dbReference type="EMBL" id="PWN31617.1"/>
    </source>
</evidence>
<dbReference type="GeneID" id="37024842"/>
<organism evidence="1 2">
    <name type="scientific">Meira miltonrushii</name>
    <dbReference type="NCBI Taxonomy" id="1280837"/>
    <lineage>
        <taxon>Eukaryota</taxon>
        <taxon>Fungi</taxon>
        <taxon>Dikarya</taxon>
        <taxon>Basidiomycota</taxon>
        <taxon>Ustilaginomycotina</taxon>
        <taxon>Exobasidiomycetes</taxon>
        <taxon>Exobasidiales</taxon>
        <taxon>Brachybasidiaceae</taxon>
        <taxon>Meira</taxon>
    </lineage>
</organism>
<sequence>MDIPNSPRYFTFFFIFTVTVTSHRQSFLPPSLSHRHTHLHTSPQCLFALLIPNSKHASRAAHNSTTTPFFYLF</sequence>
<reference evidence="1 2" key="1">
    <citation type="journal article" date="2018" name="Mol. Biol. Evol.">
        <title>Broad Genomic Sampling Reveals a Smut Pathogenic Ancestry of the Fungal Clade Ustilaginomycotina.</title>
        <authorList>
            <person name="Kijpornyongpan T."/>
            <person name="Mondo S.J."/>
            <person name="Barry K."/>
            <person name="Sandor L."/>
            <person name="Lee J."/>
            <person name="Lipzen A."/>
            <person name="Pangilinan J."/>
            <person name="LaButti K."/>
            <person name="Hainaut M."/>
            <person name="Henrissat B."/>
            <person name="Grigoriev I.V."/>
            <person name="Spatafora J.W."/>
            <person name="Aime M.C."/>
        </authorList>
    </citation>
    <scope>NUCLEOTIDE SEQUENCE [LARGE SCALE GENOMIC DNA]</scope>
    <source>
        <strain evidence="1 2">MCA 3882</strain>
    </source>
</reference>
<keyword evidence="2" id="KW-1185">Reference proteome</keyword>
<dbReference type="Proteomes" id="UP000245771">
    <property type="component" value="Unassembled WGS sequence"/>
</dbReference>
<proteinExistence type="predicted"/>
<accession>A0A316V236</accession>
<gene>
    <name evidence="1" type="ORF">FA14DRAFT_91494</name>
</gene>
<dbReference type="AlphaFoldDB" id="A0A316V236"/>
<protein>
    <submittedName>
        <fullName evidence="1">Uncharacterized protein</fullName>
    </submittedName>
</protein>
<dbReference type="InParanoid" id="A0A316V236"/>
<dbReference type="RefSeq" id="XP_025351919.1">
    <property type="nucleotide sequence ID" value="XM_025503061.1"/>
</dbReference>